<comment type="caution">
    <text evidence="8">Lacks conserved residue(s) required for the propagation of feature annotation.</text>
</comment>
<feature type="binding site" evidence="8">
    <location>
        <position position="96"/>
    </location>
    <ligand>
        <name>ATP</name>
        <dbReference type="ChEBI" id="CHEBI:30616"/>
    </ligand>
</feature>
<evidence type="ECO:0000256" key="1">
    <source>
        <dbReference type="ARBA" id="ARBA00022490"/>
    </source>
</evidence>
<keyword evidence="6 8" id="KW-0067">ATP-binding</keyword>
<keyword evidence="3 8" id="KW-0479">Metal-binding</keyword>
<protein>
    <recommendedName>
        <fullName evidence="8">Phosphoribosylformylglycinamidine synthase subunit PurL</fullName>
        <shortName evidence="8">FGAM synthase</shortName>
        <ecNumber evidence="8">6.3.5.3</ecNumber>
    </recommendedName>
    <alternativeName>
        <fullName evidence="8">Formylglycinamide ribonucleotide amidotransferase subunit II</fullName>
        <shortName evidence="8">FGAR amidotransferase II</shortName>
        <shortName evidence="8">FGAR-AT II</shortName>
    </alternativeName>
    <alternativeName>
        <fullName evidence="8">Glutamine amidotransferase PurL</fullName>
    </alternativeName>
    <alternativeName>
        <fullName evidence="8">Phosphoribosylformylglycinamidine synthase subunit II</fullName>
    </alternativeName>
</protein>
<feature type="binding site" evidence="8">
    <location>
        <position position="122"/>
    </location>
    <ligand>
        <name>Mg(2+)</name>
        <dbReference type="ChEBI" id="CHEBI:18420"/>
        <label>2</label>
    </ligand>
</feature>
<comment type="pathway">
    <text evidence="8">Purine metabolism; IMP biosynthesis via de novo pathway; 5-amino-1-(5-phospho-D-ribosyl)imidazole from N(2)-formyl-N(1)-(5-phospho-D-ribosyl)glycinamide: step 1/2.</text>
</comment>
<evidence type="ECO:0000259" key="10">
    <source>
        <dbReference type="Pfam" id="PF02769"/>
    </source>
</evidence>
<dbReference type="SUPFAM" id="SSF56042">
    <property type="entry name" value="PurM C-terminal domain-like"/>
    <property type="match status" value="2"/>
</dbReference>
<dbReference type="HAMAP" id="MF_00420">
    <property type="entry name" value="PurL_2"/>
    <property type="match status" value="1"/>
</dbReference>
<evidence type="ECO:0000259" key="11">
    <source>
        <dbReference type="Pfam" id="PF18072"/>
    </source>
</evidence>
<feature type="domain" description="PurM-like C-terminal" evidence="10">
    <location>
        <begin position="211"/>
        <end position="365"/>
    </location>
</feature>
<keyword evidence="13" id="KW-1185">Reference proteome</keyword>
<dbReference type="InterPro" id="IPR016188">
    <property type="entry name" value="PurM-like_N"/>
</dbReference>
<dbReference type="CDD" id="cd02204">
    <property type="entry name" value="PurL_repeat2"/>
    <property type="match status" value="1"/>
</dbReference>
<dbReference type="Pfam" id="PF18072">
    <property type="entry name" value="FGAR-AT_linker"/>
    <property type="match status" value="1"/>
</dbReference>
<dbReference type="Pfam" id="PF02769">
    <property type="entry name" value="AIRS_C"/>
    <property type="match status" value="2"/>
</dbReference>
<feature type="binding site" evidence="8">
    <location>
        <position position="57"/>
    </location>
    <ligand>
        <name>ATP</name>
        <dbReference type="ChEBI" id="CHEBI:30616"/>
    </ligand>
</feature>
<dbReference type="InterPro" id="IPR036676">
    <property type="entry name" value="PurM-like_C_sf"/>
</dbReference>
<dbReference type="NCBIfam" id="NF002290">
    <property type="entry name" value="PRK01213.1"/>
    <property type="match status" value="1"/>
</dbReference>
<dbReference type="EMBL" id="CP072648">
    <property type="protein sequence ID" value="QUW02851.1"/>
    <property type="molecule type" value="Genomic_DNA"/>
</dbReference>
<dbReference type="Gene3D" id="3.30.1330.10">
    <property type="entry name" value="PurM-like, N-terminal domain"/>
    <property type="match status" value="2"/>
</dbReference>
<feature type="binding site" evidence="8">
    <location>
        <begin position="321"/>
        <end position="323"/>
    </location>
    <ligand>
        <name>substrate</name>
    </ligand>
</feature>
<dbReference type="Gene3D" id="3.90.650.10">
    <property type="entry name" value="PurM-like C-terminal domain"/>
    <property type="match status" value="2"/>
</dbReference>
<dbReference type="CDD" id="cd02203">
    <property type="entry name" value="PurL_repeat1"/>
    <property type="match status" value="1"/>
</dbReference>
<feature type="binding site" evidence="8">
    <location>
        <position position="98"/>
    </location>
    <ligand>
        <name>Mg(2+)</name>
        <dbReference type="ChEBI" id="CHEBI:18420"/>
        <label>1</label>
    </ligand>
</feature>
<dbReference type="Pfam" id="PF00586">
    <property type="entry name" value="AIRS"/>
    <property type="match status" value="2"/>
</dbReference>
<evidence type="ECO:0000256" key="5">
    <source>
        <dbReference type="ARBA" id="ARBA00022755"/>
    </source>
</evidence>
<evidence type="ECO:0000256" key="3">
    <source>
        <dbReference type="ARBA" id="ARBA00022723"/>
    </source>
</evidence>
<comment type="function">
    <text evidence="8">Part of the phosphoribosylformylglycinamidine synthase complex involved in the purines biosynthetic pathway. Catalyzes the ATP-dependent conversion of formylglycinamide ribonucleotide (FGAR) and glutamine to yield formylglycinamidine ribonucleotide (FGAM) and glutamate. The FGAM synthase complex is composed of three subunits. PurQ produces an ammonia molecule by converting glutamine to glutamate. PurL transfers the ammonia molecule to FGAR to form FGAM in an ATP-dependent manner. PurS interacts with PurQ and PurL and is thought to assist in the transfer of the ammonia molecule from PurQ to PurL.</text>
</comment>
<feature type="binding site" evidence="8">
    <location>
        <position position="249"/>
    </location>
    <ligand>
        <name>substrate</name>
    </ligand>
</feature>
<dbReference type="InterPro" id="IPR010918">
    <property type="entry name" value="PurM-like_C_dom"/>
</dbReference>
<dbReference type="NCBIfam" id="TIGR01736">
    <property type="entry name" value="FGAM_synth_II"/>
    <property type="match status" value="1"/>
</dbReference>
<feature type="domain" description="PurM-like C-terminal" evidence="10">
    <location>
        <begin position="595"/>
        <end position="740"/>
    </location>
</feature>
<feature type="binding site" evidence="8">
    <location>
        <begin position="99"/>
        <end position="102"/>
    </location>
    <ligand>
        <name>substrate</name>
    </ligand>
</feature>
<organism evidence="12 13">
    <name type="scientific">Chloracidobacterium validum</name>
    <dbReference type="NCBI Taxonomy" id="2821543"/>
    <lineage>
        <taxon>Bacteria</taxon>
        <taxon>Pseudomonadati</taxon>
        <taxon>Acidobacteriota</taxon>
        <taxon>Terriglobia</taxon>
        <taxon>Terriglobales</taxon>
        <taxon>Acidobacteriaceae</taxon>
        <taxon>Chloracidobacterium</taxon>
    </lineage>
</organism>
<feature type="active site" evidence="8">
    <location>
        <position position="54"/>
    </location>
</feature>
<dbReference type="InterPro" id="IPR010074">
    <property type="entry name" value="PRibForGlyAmidine_synth_PurL"/>
</dbReference>
<sequence length="766" mass="82965">MASAPEPTQELVITPELLALHRLTTEEYATIRQLLGRTPTLVELGVFSVMWSEHCSYKSSRLYLKTLPTTGPRVVQGPGENAGILDIGDGWCIAFKIESHNHPSFIEPFQGAATGVGGILRDVFTMGARPVALLNSLRFGFLDAPQSGARNRALLDGVVRGIAHYGNAFGCPTIGGELYFEDCYTLNPLVNAFALGLVRYDQIFLGKATGIGNPVMYVGAKTGRDGIHGATMASAEFDDNALARRPTVQVGDPFCEKLLLEACLEAMRAGCIVGIQDMGAAGLTSSSCEMGARAGTGIDLELSLVPQREAGMTPYEIMLSESQERMLLVADSGREREVQEIFAKWGLSAVVVGRVTDTQRLRVYHHGQLAADIPNRFLTDDAPRYERPAAPPSDWIADDATRTAAREAELNQAFPLAARQVSEPQLKHDLRRLLGSPNLASRHSIYRQYDYMVRTNTIVLPGADAAVIRIKETRKAVAMTLDGNGRYVALEPRRGAALAVAEACRNLVAVGAEPIGLTNCLNFASPERPEVMWQLREAIAGMGEAARAFETPIVSGNVSLYNETEGRGVFPTPVIGAVGLIEDARTVISPRTLTEGEAVYLLGTTDEDLGGTEYIRQRFGIVVGPLPKLDLSAERQLQQCILEGARRRLWTAAHDCSDGGLLVALAELCFSAHGKTMSGLDLELSTLPPTLSHTALLFGETPGRMIVVVAAHQRDAVEALCSDYHVPCQPLGVVRGNRLKLRLDGEIVLDEPVAELEQIWRTALCF</sequence>
<dbReference type="RefSeq" id="WP_211428742.1">
    <property type="nucleotide sequence ID" value="NZ_CP072648.1"/>
</dbReference>
<gene>
    <name evidence="8 12" type="primary">purL</name>
    <name evidence="12" type="ORF">J8C06_11050</name>
</gene>
<feature type="binding site" evidence="8">
    <location>
        <position position="519"/>
    </location>
    <ligand>
        <name>ATP</name>
        <dbReference type="ChEBI" id="CHEBI:30616"/>
    </ligand>
</feature>
<comment type="subcellular location">
    <subcellularLocation>
        <location evidence="8">Cytoplasm</location>
    </subcellularLocation>
</comment>
<dbReference type="EC" id="6.3.5.3" evidence="8"/>
<feature type="active site" description="Proton acceptor" evidence="8">
    <location>
        <position position="100"/>
    </location>
</feature>
<feature type="domain" description="Phosphoribosylformylglycinamidine synthase linker" evidence="11">
    <location>
        <begin position="22"/>
        <end position="58"/>
    </location>
</feature>
<dbReference type="InterPro" id="IPR041609">
    <property type="entry name" value="PurL_linker"/>
</dbReference>
<evidence type="ECO:0000256" key="2">
    <source>
        <dbReference type="ARBA" id="ARBA00022598"/>
    </source>
</evidence>
<dbReference type="PANTHER" id="PTHR43555">
    <property type="entry name" value="PHOSPHORIBOSYLFORMYLGLYCINAMIDINE SYNTHASE SUBUNIT PURL"/>
    <property type="match status" value="1"/>
</dbReference>
<evidence type="ECO:0000256" key="6">
    <source>
        <dbReference type="ARBA" id="ARBA00022840"/>
    </source>
</evidence>
<dbReference type="GO" id="GO:0004642">
    <property type="term" value="F:phosphoribosylformylglycinamidine synthase activity"/>
    <property type="evidence" value="ECO:0007669"/>
    <property type="project" value="UniProtKB-EC"/>
</dbReference>
<keyword evidence="7 8" id="KW-0460">Magnesium</keyword>
<proteinExistence type="inferred from homology"/>
<feature type="binding site" evidence="8">
    <location>
        <position position="556"/>
    </location>
    <ligand>
        <name>ATP</name>
        <dbReference type="ChEBI" id="CHEBI:30616"/>
    </ligand>
</feature>
<comment type="subunit">
    <text evidence="8">Monomer. Part of the FGAM synthase complex composed of 1 PurL, 1 PurQ and 2 PurS subunits.</text>
</comment>
<keyword evidence="5 8" id="KW-0658">Purine biosynthesis</keyword>
<dbReference type="SUPFAM" id="SSF55326">
    <property type="entry name" value="PurM N-terminal domain-like"/>
    <property type="match status" value="2"/>
</dbReference>
<comment type="catalytic activity">
    <reaction evidence="8">
        <text>N(2)-formyl-N(1)-(5-phospho-beta-D-ribosyl)glycinamide + L-glutamine + ATP + H2O = 2-formamido-N(1)-(5-O-phospho-beta-D-ribosyl)acetamidine + L-glutamate + ADP + phosphate + H(+)</text>
        <dbReference type="Rhea" id="RHEA:17129"/>
        <dbReference type="ChEBI" id="CHEBI:15377"/>
        <dbReference type="ChEBI" id="CHEBI:15378"/>
        <dbReference type="ChEBI" id="CHEBI:29985"/>
        <dbReference type="ChEBI" id="CHEBI:30616"/>
        <dbReference type="ChEBI" id="CHEBI:43474"/>
        <dbReference type="ChEBI" id="CHEBI:58359"/>
        <dbReference type="ChEBI" id="CHEBI:147286"/>
        <dbReference type="ChEBI" id="CHEBI:147287"/>
        <dbReference type="ChEBI" id="CHEBI:456216"/>
        <dbReference type="EC" id="6.3.5.3"/>
    </reaction>
</comment>
<reference evidence="12 13" key="1">
    <citation type="submission" date="2021-03" db="EMBL/GenBank/DDBJ databases">
        <title>Genomic and phenotypic characterization of Chloracidobacterium isolates provides evidence for multiple species.</title>
        <authorList>
            <person name="Saini M.K."/>
            <person name="Costas A.M.G."/>
            <person name="Tank M."/>
            <person name="Bryant D.A."/>
        </authorList>
    </citation>
    <scope>NUCLEOTIDE SEQUENCE [LARGE SCALE GENOMIC DNA]</scope>
    <source>
        <strain evidence="12 13">BV2-C</strain>
    </source>
</reference>
<evidence type="ECO:0000256" key="8">
    <source>
        <dbReference type="HAMAP-Rule" id="MF_00420"/>
    </source>
</evidence>
<dbReference type="PANTHER" id="PTHR43555:SF1">
    <property type="entry name" value="PHOSPHORIBOSYLFORMYLGLYCINAMIDINE SYNTHASE SUBUNIT PURL"/>
    <property type="match status" value="1"/>
</dbReference>
<dbReference type="Proteomes" id="UP000676506">
    <property type="component" value="Chromosome 1"/>
</dbReference>
<accession>A0ABX8B856</accession>
<evidence type="ECO:0000313" key="13">
    <source>
        <dbReference type="Proteomes" id="UP000676506"/>
    </source>
</evidence>
<evidence type="ECO:0000256" key="7">
    <source>
        <dbReference type="ARBA" id="ARBA00022842"/>
    </source>
</evidence>
<feature type="binding site" evidence="8">
    <location>
        <position position="559"/>
    </location>
    <ligand>
        <name>substrate</name>
    </ligand>
</feature>
<comment type="similarity">
    <text evidence="8">Belongs to the FGAMS family.</text>
</comment>
<feature type="binding site" evidence="8">
    <location>
        <position position="121"/>
    </location>
    <ligand>
        <name>substrate</name>
    </ligand>
</feature>
<keyword evidence="4 8" id="KW-0547">Nucleotide-binding</keyword>
<feature type="domain" description="PurM-like N-terminal" evidence="9">
    <location>
        <begin position="462"/>
        <end position="581"/>
    </location>
</feature>
<name>A0ABX8B856_9BACT</name>
<dbReference type="InterPro" id="IPR036921">
    <property type="entry name" value="PurM-like_N_sf"/>
</dbReference>
<evidence type="ECO:0000256" key="4">
    <source>
        <dbReference type="ARBA" id="ARBA00022741"/>
    </source>
</evidence>
<dbReference type="PIRSF" id="PIRSF001587">
    <property type="entry name" value="FGAM_synthase_II"/>
    <property type="match status" value="1"/>
</dbReference>
<evidence type="ECO:0000259" key="9">
    <source>
        <dbReference type="Pfam" id="PF00586"/>
    </source>
</evidence>
<keyword evidence="2 8" id="KW-0436">Ligase</keyword>
<feature type="domain" description="PurM-like N-terminal" evidence="9">
    <location>
        <begin position="79"/>
        <end position="198"/>
    </location>
</feature>
<keyword evidence="1 8" id="KW-0963">Cytoplasm</keyword>
<feature type="binding site" evidence="8">
    <location>
        <position position="277"/>
    </location>
    <ligand>
        <name>Mg(2+)</name>
        <dbReference type="ChEBI" id="CHEBI:18420"/>
        <label>2</label>
    </ligand>
</feature>
<feature type="binding site" evidence="8">
    <location>
        <position position="557"/>
    </location>
    <ligand>
        <name>Mg(2+)</name>
        <dbReference type="ChEBI" id="CHEBI:18420"/>
        <label>1</label>
    </ligand>
</feature>
<evidence type="ECO:0000313" key="12">
    <source>
        <dbReference type="EMBL" id="QUW02851.1"/>
    </source>
</evidence>